<dbReference type="GO" id="GO:0008270">
    <property type="term" value="F:zinc ion binding"/>
    <property type="evidence" value="ECO:0007669"/>
    <property type="project" value="UniProtKB-KW"/>
</dbReference>
<reference evidence="16" key="1">
    <citation type="submission" date="2025-08" db="UniProtKB">
        <authorList>
            <consortium name="RefSeq"/>
        </authorList>
    </citation>
    <scope>IDENTIFICATION</scope>
    <source>
        <tissue evidence="16">Blood</tissue>
    </source>
</reference>
<evidence type="ECO:0000256" key="8">
    <source>
        <dbReference type="ARBA" id="ARBA00023015"/>
    </source>
</evidence>
<dbReference type="InterPro" id="IPR050758">
    <property type="entry name" value="Znf_C2H2-type"/>
</dbReference>
<dbReference type="FunFam" id="3.30.160.60:FF:000987">
    <property type="entry name" value="Zinc finger protein 275"/>
    <property type="match status" value="1"/>
</dbReference>
<evidence type="ECO:0000313" key="15">
    <source>
        <dbReference type="Proteomes" id="UP000504640"/>
    </source>
</evidence>
<keyword evidence="10" id="KW-0804">Transcription</keyword>
<keyword evidence="4" id="KW-0479">Metal-binding</keyword>
<evidence type="ECO:0000256" key="5">
    <source>
        <dbReference type="ARBA" id="ARBA00022737"/>
    </source>
</evidence>
<feature type="domain" description="C2H2-type" evidence="13">
    <location>
        <begin position="89"/>
        <end position="116"/>
    </location>
</feature>
<keyword evidence="7" id="KW-0862">Zinc</keyword>
<dbReference type="FunFam" id="3.30.160.60:FF:004935">
    <property type="match status" value="1"/>
</dbReference>
<dbReference type="PROSITE" id="PS50157">
    <property type="entry name" value="ZINC_FINGER_C2H2_2"/>
    <property type="match status" value="5"/>
</dbReference>
<sequence>MAAASLRAPARGTVTFEDVAVHFSWEEWGLLDEAQRCLYRDVMLENLALLTSLDVHYQKQHLGEKHFRSNVDRALFVKTCIFHVSGETSTCKEVGKDFLAKLGFLHQQDTHTGEQPNSRSGGAVSHRGKTHYSCGEYVKAFNRKHSLVQQQRTLTTEKCYMCSECGKSFSKSYSLNDHWRVHTGEKPYECQECGKSFRQSSSLVQHRRVHTAVRPHECGECGKLFSNKSNLIKHRRVHTGERPYECSECGKSFSQRSA</sequence>
<feature type="domain" description="C2H2-type" evidence="13">
    <location>
        <begin position="244"/>
        <end position="258"/>
    </location>
</feature>
<feature type="non-terminal residue" evidence="16">
    <location>
        <position position="258"/>
    </location>
</feature>
<dbReference type="CDD" id="cd07765">
    <property type="entry name" value="KRAB_A-box"/>
    <property type="match status" value="1"/>
</dbReference>
<evidence type="ECO:0000256" key="4">
    <source>
        <dbReference type="ARBA" id="ARBA00022723"/>
    </source>
</evidence>
<accession>A0A6J3HEC9</accession>
<dbReference type="InterPro" id="IPR036236">
    <property type="entry name" value="Znf_C2H2_sf"/>
</dbReference>
<proteinExistence type="inferred from homology"/>
<evidence type="ECO:0000256" key="10">
    <source>
        <dbReference type="ARBA" id="ARBA00023163"/>
    </source>
</evidence>
<protein>
    <submittedName>
        <fullName evidence="16">Zinc finger protein 154</fullName>
    </submittedName>
</protein>
<dbReference type="PANTHER" id="PTHR23234">
    <property type="entry name" value="ZNF44 PROTEIN"/>
    <property type="match status" value="1"/>
</dbReference>
<keyword evidence="5" id="KW-0677">Repeat</keyword>
<dbReference type="InterPro" id="IPR036051">
    <property type="entry name" value="KRAB_dom_sf"/>
</dbReference>
<dbReference type="SMART" id="SM00349">
    <property type="entry name" value="KRAB"/>
    <property type="match status" value="1"/>
</dbReference>
<evidence type="ECO:0000259" key="13">
    <source>
        <dbReference type="PROSITE" id="PS50157"/>
    </source>
</evidence>
<comment type="function">
    <text evidence="1">May be involved in transcriptional regulation.</text>
</comment>
<keyword evidence="11" id="KW-0539">Nucleus</keyword>
<comment type="subcellular location">
    <subcellularLocation>
        <location evidence="2">Nucleus</location>
    </subcellularLocation>
</comment>
<dbReference type="GeneID" id="116546832"/>
<keyword evidence="6 12" id="KW-0863">Zinc-finger</keyword>
<dbReference type="GO" id="GO:0003677">
    <property type="term" value="F:DNA binding"/>
    <property type="evidence" value="ECO:0007669"/>
    <property type="project" value="UniProtKB-KW"/>
</dbReference>
<dbReference type="GO" id="GO:0006355">
    <property type="term" value="P:regulation of DNA-templated transcription"/>
    <property type="evidence" value="ECO:0007669"/>
    <property type="project" value="InterPro"/>
</dbReference>
<dbReference type="InterPro" id="IPR013087">
    <property type="entry name" value="Znf_C2H2_type"/>
</dbReference>
<dbReference type="FunFam" id="3.30.160.60:FF:001035">
    <property type="entry name" value="zinc finger protein 697"/>
    <property type="match status" value="1"/>
</dbReference>
<comment type="similarity">
    <text evidence="3">Belongs to the krueppel C2H2-type zinc-finger protein family.</text>
</comment>
<dbReference type="SUPFAM" id="SSF109640">
    <property type="entry name" value="KRAB domain (Kruppel-associated box)"/>
    <property type="match status" value="1"/>
</dbReference>
<dbReference type="FunFam" id="3.30.160.60:FF:001556">
    <property type="entry name" value="Zinc finger protein 154"/>
    <property type="match status" value="1"/>
</dbReference>
<dbReference type="PROSITE" id="PS50805">
    <property type="entry name" value="KRAB"/>
    <property type="match status" value="1"/>
</dbReference>
<dbReference type="Gene3D" id="6.10.140.140">
    <property type="match status" value="1"/>
</dbReference>
<evidence type="ECO:0000259" key="14">
    <source>
        <dbReference type="PROSITE" id="PS50805"/>
    </source>
</evidence>
<evidence type="ECO:0000256" key="7">
    <source>
        <dbReference type="ARBA" id="ARBA00022833"/>
    </source>
</evidence>
<dbReference type="PANTHER" id="PTHR23234:SF8">
    <property type="entry name" value="C2H2-TYPE DOMAIN-CONTAINING PROTEIN"/>
    <property type="match status" value="1"/>
</dbReference>
<feature type="domain" description="C2H2-type" evidence="13">
    <location>
        <begin position="188"/>
        <end position="215"/>
    </location>
</feature>
<dbReference type="Proteomes" id="UP000504640">
    <property type="component" value="Unplaced"/>
</dbReference>
<keyword evidence="15" id="KW-1185">Reference proteome</keyword>
<organism evidence="15 16">
    <name type="scientific">Sapajus apella</name>
    <name type="common">Brown-capped capuchin</name>
    <name type="synonym">Cebus apella</name>
    <dbReference type="NCBI Taxonomy" id="9515"/>
    <lineage>
        <taxon>Eukaryota</taxon>
        <taxon>Metazoa</taxon>
        <taxon>Chordata</taxon>
        <taxon>Craniata</taxon>
        <taxon>Vertebrata</taxon>
        <taxon>Euteleostomi</taxon>
        <taxon>Mammalia</taxon>
        <taxon>Eutheria</taxon>
        <taxon>Euarchontoglires</taxon>
        <taxon>Primates</taxon>
        <taxon>Haplorrhini</taxon>
        <taxon>Platyrrhini</taxon>
        <taxon>Cebidae</taxon>
        <taxon>Cebinae</taxon>
        <taxon>Sapajus</taxon>
    </lineage>
</organism>
<evidence type="ECO:0000256" key="3">
    <source>
        <dbReference type="ARBA" id="ARBA00006991"/>
    </source>
</evidence>
<keyword evidence="8" id="KW-0805">Transcription regulation</keyword>
<dbReference type="InterPro" id="IPR001909">
    <property type="entry name" value="KRAB"/>
</dbReference>
<evidence type="ECO:0000256" key="2">
    <source>
        <dbReference type="ARBA" id="ARBA00004123"/>
    </source>
</evidence>
<dbReference type="SMART" id="SM00355">
    <property type="entry name" value="ZnF_C2H2"/>
    <property type="match status" value="3"/>
</dbReference>
<gene>
    <name evidence="16" type="primary">LOC116546832</name>
</gene>
<dbReference type="GO" id="GO:0005634">
    <property type="term" value="C:nucleus"/>
    <property type="evidence" value="ECO:0007669"/>
    <property type="project" value="UniProtKB-SubCell"/>
</dbReference>
<keyword evidence="9" id="KW-0238">DNA-binding</keyword>
<evidence type="ECO:0000256" key="11">
    <source>
        <dbReference type="ARBA" id="ARBA00023242"/>
    </source>
</evidence>
<dbReference type="Pfam" id="PF00096">
    <property type="entry name" value="zf-C2H2"/>
    <property type="match status" value="4"/>
</dbReference>
<dbReference type="Gene3D" id="3.30.160.60">
    <property type="entry name" value="Classic Zinc Finger"/>
    <property type="match status" value="4"/>
</dbReference>
<dbReference type="PROSITE" id="PS00028">
    <property type="entry name" value="ZINC_FINGER_C2H2_1"/>
    <property type="match status" value="3"/>
</dbReference>
<evidence type="ECO:0000313" key="16">
    <source>
        <dbReference type="RefSeq" id="XP_032128868.1"/>
    </source>
</evidence>
<dbReference type="AlphaFoldDB" id="A0A6J3HEC9"/>
<evidence type="ECO:0000256" key="6">
    <source>
        <dbReference type="ARBA" id="ARBA00022771"/>
    </source>
</evidence>
<dbReference type="RefSeq" id="XP_032128868.1">
    <property type="nucleotide sequence ID" value="XM_032272977.1"/>
</dbReference>
<evidence type="ECO:0000256" key="9">
    <source>
        <dbReference type="ARBA" id="ARBA00023125"/>
    </source>
</evidence>
<feature type="domain" description="C2H2-type" evidence="13">
    <location>
        <begin position="160"/>
        <end position="187"/>
    </location>
</feature>
<feature type="domain" description="C2H2-type" evidence="13">
    <location>
        <begin position="216"/>
        <end position="243"/>
    </location>
</feature>
<name>A0A6J3HEC9_SAPAP</name>
<feature type="domain" description="KRAB" evidence="14">
    <location>
        <begin position="14"/>
        <end position="90"/>
    </location>
</feature>
<evidence type="ECO:0000256" key="12">
    <source>
        <dbReference type="PROSITE-ProRule" id="PRU00042"/>
    </source>
</evidence>
<evidence type="ECO:0000256" key="1">
    <source>
        <dbReference type="ARBA" id="ARBA00003767"/>
    </source>
</evidence>
<dbReference type="Pfam" id="PF01352">
    <property type="entry name" value="KRAB"/>
    <property type="match status" value="1"/>
</dbReference>
<dbReference type="SUPFAM" id="SSF57667">
    <property type="entry name" value="beta-beta-alpha zinc fingers"/>
    <property type="match status" value="3"/>
</dbReference>